<evidence type="ECO:0000256" key="1">
    <source>
        <dbReference type="SAM" id="Coils"/>
    </source>
</evidence>
<dbReference type="InterPro" id="IPR028031">
    <property type="entry name" value="DUF4460"/>
</dbReference>
<dbReference type="PANTHER" id="PTHR31596:SF1">
    <property type="entry name" value="T-CELL ACTIVATION INHIBITOR, MITOCHONDRIAL"/>
    <property type="match status" value="1"/>
</dbReference>
<keyword evidence="1" id="KW-0175">Coiled coil</keyword>
<dbReference type="PANTHER" id="PTHR31596">
    <property type="entry name" value="T-CELL ACTIVATION INHIBITOR, MITOCHONDRIAL"/>
    <property type="match status" value="1"/>
</dbReference>
<gene>
    <name evidence="4" type="ORF">OXD698_LOCUS33371</name>
</gene>
<accession>A0A819SP38</accession>
<dbReference type="EMBL" id="CAJOAZ010004560">
    <property type="protein sequence ID" value="CAF4065033.1"/>
    <property type="molecule type" value="Genomic_DNA"/>
</dbReference>
<name>A0A819SP38_9BILA</name>
<evidence type="ECO:0000259" key="3">
    <source>
        <dbReference type="Pfam" id="PF14688"/>
    </source>
</evidence>
<sequence length="511" mass="60083">MILTRFSFSIVHCLNNINKNILNRCYLSTDRSETISAALKKFYLKVHPDLFTQYPKEKDVNEKSLQLVSAYLSGLQRKEYMAAITVTFFTKVLTNKSALAPVPLSPHRVTLNSRDLLTSVNTILNTLDLPVVDVPKIQKQTGQNEIHFRVIEIEKMYDFAKIPKLSIETWLTNNVEAARTITKRHQELMNEISDKVNDIKERFKLKSIEYRDDWSVSQFCACLRTLFLYIDKWHDKLLTLKGIFLEFNLTKKGEKVNPASPDPLNFLDPQDPDKRLIFGDKSCLLRDGSLELGANDPPVYWDHVICYELLESDQYMEKITSYETNLREYFRGIEIRQDPDSEYLCRAHTYLYHLLQLSHHLDLNRDHEAHRMESWKKFYLFINPFGSEPSLTNSGLFQINAYDATMDILDFMVNNRENAEETRNLYEKDVKKELNLLKQVQKQFQLTDILINQRIKKSEIIQCCQRLLNEHERFLKILKQCRLKIDKNYNLAQNGTISIPWNWSFAQEETL</sequence>
<dbReference type="InterPro" id="IPR027989">
    <property type="entry name" value="DUF4461"/>
</dbReference>
<organism evidence="4 5">
    <name type="scientific">Adineta steineri</name>
    <dbReference type="NCBI Taxonomy" id="433720"/>
    <lineage>
        <taxon>Eukaryota</taxon>
        <taxon>Metazoa</taxon>
        <taxon>Spiralia</taxon>
        <taxon>Gnathifera</taxon>
        <taxon>Rotifera</taxon>
        <taxon>Eurotatoria</taxon>
        <taxon>Bdelloidea</taxon>
        <taxon>Adinetida</taxon>
        <taxon>Adinetidae</taxon>
        <taxon>Adineta</taxon>
    </lineage>
</organism>
<evidence type="ECO:0000259" key="2">
    <source>
        <dbReference type="Pfam" id="PF14687"/>
    </source>
</evidence>
<dbReference type="Pfam" id="PF14687">
    <property type="entry name" value="DUF4460"/>
    <property type="match status" value="1"/>
</dbReference>
<proteinExistence type="predicted"/>
<dbReference type="Pfam" id="PF14688">
    <property type="entry name" value="DUF4461"/>
    <property type="match status" value="1"/>
</dbReference>
<feature type="domain" description="DUF4461" evidence="3">
    <location>
        <begin position="167"/>
        <end position="504"/>
    </location>
</feature>
<feature type="domain" description="DUF4460" evidence="2">
    <location>
        <begin position="31"/>
        <end position="128"/>
    </location>
</feature>
<dbReference type="InterPro" id="IPR027986">
    <property type="entry name" value="TCAIM"/>
</dbReference>
<feature type="coiled-coil region" evidence="1">
    <location>
        <begin position="409"/>
        <end position="443"/>
    </location>
</feature>
<comment type="caution">
    <text evidence="4">The sequence shown here is derived from an EMBL/GenBank/DDBJ whole genome shotgun (WGS) entry which is preliminary data.</text>
</comment>
<protein>
    <recommendedName>
        <fullName evidence="6">DUF4460 domain-containing protein</fullName>
    </recommendedName>
</protein>
<dbReference type="AlphaFoldDB" id="A0A819SP38"/>
<evidence type="ECO:0008006" key="6">
    <source>
        <dbReference type="Google" id="ProtNLM"/>
    </source>
</evidence>
<evidence type="ECO:0000313" key="4">
    <source>
        <dbReference type="EMBL" id="CAF4065033.1"/>
    </source>
</evidence>
<dbReference type="Proteomes" id="UP000663844">
    <property type="component" value="Unassembled WGS sequence"/>
</dbReference>
<dbReference type="GO" id="GO:0005739">
    <property type="term" value="C:mitochondrion"/>
    <property type="evidence" value="ECO:0007669"/>
    <property type="project" value="TreeGrafter"/>
</dbReference>
<evidence type="ECO:0000313" key="5">
    <source>
        <dbReference type="Proteomes" id="UP000663844"/>
    </source>
</evidence>
<reference evidence="4" key="1">
    <citation type="submission" date="2021-02" db="EMBL/GenBank/DDBJ databases">
        <authorList>
            <person name="Nowell W R."/>
        </authorList>
    </citation>
    <scope>NUCLEOTIDE SEQUENCE</scope>
</reference>